<proteinExistence type="inferred from homology"/>
<organism evidence="10 11">
    <name type="scientific">Pseudomonas aeruginosa</name>
    <dbReference type="NCBI Taxonomy" id="287"/>
    <lineage>
        <taxon>Bacteria</taxon>
        <taxon>Pseudomonadati</taxon>
        <taxon>Pseudomonadota</taxon>
        <taxon>Gammaproteobacteria</taxon>
        <taxon>Pseudomonadales</taxon>
        <taxon>Pseudomonadaceae</taxon>
        <taxon>Pseudomonas</taxon>
    </lineage>
</organism>
<comment type="subcellular location">
    <subcellularLocation>
        <location evidence="2">Cell membrane</location>
        <topology evidence="2">Multi-pass membrane protein</topology>
    </subcellularLocation>
</comment>
<dbReference type="Pfam" id="PF03739">
    <property type="entry name" value="LptF_LptG"/>
    <property type="match status" value="1"/>
</dbReference>
<dbReference type="NCBIfam" id="TIGR04408">
    <property type="entry name" value="LptG_lptG"/>
    <property type="match status" value="1"/>
</dbReference>
<keyword evidence="5 9" id="KW-0812">Transmembrane</keyword>
<evidence type="ECO:0000256" key="6">
    <source>
        <dbReference type="ARBA" id="ARBA00022989"/>
    </source>
</evidence>
<evidence type="ECO:0000256" key="5">
    <source>
        <dbReference type="ARBA" id="ARBA00022692"/>
    </source>
</evidence>
<feature type="transmembrane region" description="Helical" evidence="9">
    <location>
        <begin position="7"/>
        <end position="33"/>
    </location>
</feature>
<evidence type="ECO:0000256" key="4">
    <source>
        <dbReference type="ARBA" id="ARBA00022475"/>
    </source>
</evidence>
<feature type="transmembrane region" description="Helical" evidence="9">
    <location>
        <begin position="101"/>
        <end position="121"/>
    </location>
</feature>
<dbReference type="InterPro" id="IPR030923">
    <property type="entry name" value="LptG"/>
</dbReference>
<dbReference type="PANTHER" id="PTHR33529">
    <property type="entry name" value="SLR0882 PROTEIN-RELATED"/>
    <property type="match status" value="1"/>
</dbReference>
<evidence type="ECO:0000256" key="8">
    <source>
        <dbReference type="ARBA" id="ARBA00026081"/>
    </source>
</evidence>
<keyword evidence="6 9" id="KW-1133">Transmembrane helix</keyword>
<evidence type="ECO:0000256" key="2">
    <source>
        <dbReference type="ARBA" id="ARBA00004651"/>
    </source>
</evidence>
<evidence type="ECO:0000256" key="3">
    <source>
        <dbReference type="ARBA" id="ARBA00007725"/>
    </source>
</evidence>
<gene>
    <name evidence="10" type="primary">lptG</name>
    <name evidence="10" type="ORF">DT376_04495</name>
</gene>
<dbReference type="AlphaFoldDB" id="A0A367MFY1"/>
<keyword evidence="4" id="KW-1003">Cell membrane</keyword>
<comment type="subunit">
    <text evidence="8">Component of the lipopolysaccharide transport and assembly complex. The LptBFG transporter is composed of two ATP-binding proteins (LptB) and two transmembrane proteins (LptF and LptG).</text>
</comment>
<dbReference type="InterPro" id="IPR005495">
    <property type="entry name" value="LptG/LptF_permease"/>
</dbReference>
<evidence type="ECO:0000313" key="10">
    <source>
        <dbReference type="EMBL" id="RCI76041.1"/>
    </source>
</evidence>
<dbReference type="GO" id="GO:0055085">
    <property type="term" value="P:transmembrane transport"/>
    <property type="evidence" value="ECO:0007669"/>
    <property type="project" value="InterPro"/>
</dbReference>
<keyword evidence="7 9" id="KW-0472">Membrane</keyword>
<protein>
    <submittedName>
        <fullName evidence="10">LPS export ABC transporter permease LptG</fullName>
    </submittedName>
</protein>
<comment type="function">
    <text evidence="1">Part of the ABC transporter complex LptBFG involved in the translocation of lipopolysaccharide (LPS) from the inner membrane to the outer membrane.</text>
</comment>
<comment type="similarity">
    <text evidence="3">Belongs to the LptF/LptG family.</text>
</comment>
<dbReference type="PANTHER" id="PTHR33529:SF2">
    <property type="entry name" value="LIPOPOLYSACCHARIDE EXPORT SYSTEM PERMEASE PROTEIN LPTG"/>
    <property type="match status" value="1"/>
</dbReference>
<evidence type="ECO:0000256" key="9">
    <source>
        <dbReference type="SAM" id="Phobius"/>
    </source>
</evidence>
<comment type="caution">
    <text evidence="10">The sequence shown here is derived from an EMBL/GenBank/DDBJ whole genome shotgun (WGS) entry which is preliminary data.</text>
</comment>
<feature type="transmembrane region" description="Helical" evidence="9">
    <location>
        <begin position="304"/>
        <end position="321"/>
    </location>
</feature>
<dbReference type="GO" id="GO:0015920">
    <property type="term" value="P:lipopolysaccharide transport"/>
    <property type="evidence" value="ECO:0007669"/>
    <property type="project" value="TreeGrafter"/>
</dbReference>
<evidence type="ECO:0000256" key="7">
    <source>
        <dbReference type="ARBA" id="ARBA00023136"/>
    </source>
</evidence>
<accession>A0A367MFY1</accession>
<feature type="transmembrane region" description="Helical" evidence="9">
    <location>
        <begin position="63"/>
        <end position="81"/>
    </location>
</feature>
<dbReference type="EMBL" id="QORE01000084">
    <property type="protein sequence ID" value="RCI76041.1"/>
    <property type="molecule type" value="Genomic_DNA"/>
</dbReference>
<reference evidence="10 11" key="1">
    <citation type="submission" date="2018-07" db="EMBL/GenBank/DDBJ databases">
        <title>Mechanisms of high-level aminoglycoside resistance among Gram-negative pathogens in Brazil.</title>
        <authorList>
            <person name="Ballaben A.S."/>
            <person name="Darini A.L.C."/>
            <person name="Doi Y."/>
        </authorList>
    </citation>
    <scope>NUCLEOTIDE SEQUENCE [LARGE SCALE GENOMIC DNA]</scope>
    <source>
        <strain evidence="10 11">B2-305</strain>
    </source>
</reference>
<sequence length="432" mass="47586">MVKLDRYIGVTVFVAILAVLGVILGLALLFAFIDELNDISASYGIGDALRFIFLTAPRRAYDMLPMAALIGCLVGLGTLASNSELTIMRAAGVSLSRIVWAVMKPMLVLMLAGILVGEYVAPWTENIAQSGRALAQGGGDSQSSKRGLWHRQGREYIHINAVQPNGVLYGVTRYRFDEQRGLESASFAKRARFETDHWQLEEVTTTLLHPREKRSEVVKLPTERWDAQLSPQLLNTVVMEPEALSISGLWQYIHYLADQGLNNNRYWLAFWTKVLQPLVTAALVLMAISFIFGPLRSVTLGQRIFTGVLVGFALTLLKLVLKAARLKIALRYTGEHEAELRLSGAATFLKVPALSRVLDEVKPGTTLHVPMDNLSYVDHACMELLEDWGRMAPVQGSRLVIEPRALKRRLEGRLRGSVGLGGARNGGAVSPG</sequence>
<evidence type="ECO:0000313" key="11">
    <source>
        <dbReference type="Proteomes" id="UP000253594"/>
    </source>
</evidence>
<dbReference type="GO" id="GO:0043190">
    <property type="term" value="C:ATP-binding cassette (ABC) transporter complex"/>
    <property type="evidence" value="ECO:0007669"/>
    <property type="project" value="InterPro"/>
</dbReference>
<dbReference type="Proteomes" id="UP000253594">
    <property type="component" value="Unassembled WGS sequence"/>
</dbReference>
<name>A0A367MFY1_PSEAI</name>
<feature type="transmembrane region" description="Helical" evidence="9">
    <location>
        <begin position="274"/>
        <end position="292"/>
    </location>
</feature>
<evidence type="ECO:0000256" key="1">
    <source>
        <dbReference type="ARBA" id="ARBA00002265"/>
    </source>
</evidence>